<evidence type="ECO:0000313" key="2">
    <source>
        <dbReference type="Proteomes" id="UP001142810"/>
    </source>
</evidence>
<proteinExistence type="predicted"/>
<reference evidence="1" key="1">
    <citation type="submission" date="2022-11" db="EMBL/GenBank/DDBJ databases">
        <title>Alteromonas sp. nov., isolated from sea water of the Qingdao.</title>
        <authorList>
            <person name="Wang Q."/>
        </authorList>
    </citation>
    <scope>NUCLEOTIDE SEQUENCE</scope>
    <source>
        <strain evidence="1">ASW11-7</strain>
    </source>
</reference>
<organism evidence="1 2">
    <name type="scientific">Alteromonas aquimaris</name>
    <dbReference type="NCBI Taxonomy" id="2998417"/>
    <lineage>
        <taxon>Bacteria</taxon>
        <taxon>Pseudomonadati</taxon>
        <taxon>Pseudomonadota</taxon>
        <taxon>Gammaproteobacteria</taxon>
        <taxon>Alteromonadales</taxon>
        <taxon>Alteromonadaceae</taxon>
        <taxon>Alteromonas/Salinimonas group</taxon>
        <taxon>Alteromonas</taxon>
    </lineage>
</organism>
<dbReference type="Proteomes" id="UP001142810">
    <property type="component" value="Unassembled WGS sequence"/>
</dbReference>
<dbReference type="RefSeq" id="WP_265617149.1">
    <property type="nucleotide sequence ID" value="NZ_JAPFRD010000010.1"/>
</dbReference>
<comment type="caution">
    <text evidence="1">The sequence shown here is derived from an EMBL/GenBank/DDBJ whole genome shotgun (WGS) entry which is preliminary data.</text>
</comment>
<name>A0ABT3P6N1_9ALTE</name>
<gene>
    <name evidence="1" type="ORF">OPS25_07970</name>
</gene>
<evidence type="ECO:0000313" key="1">
    <source>
        <dbReference type="EMBL" id="MCW8108428.1"/>
    </source>
</evidence>
<keyword evidence="2" id="KW-1185">Reference proteome</keyword>
<protein>
    <recommendedName>
        <fullName evidence="3">PEP-CTERM protein-sorting domain-containing protein</fullName>
    </recommendedName>
</protein>
<accession>A0ABT3P6N1</accession>
<sequence>MRYHYKLVTLIAFLFVSTITARAELITFNTTGNPLISGYFTLDDALLDGSAAQIINNSHISDMGFEIFPGLPSGTWTISDLITLPSSEEPGVIPALLIDSSGLTPRLINARGGMADNGINIISLLGDTSLITSPSDPFTIGDVSVYEIEWTVESAGTDIPLSEPGLLLMLCVGLMLCYSRKSIVSNSVTAH</sequence>
<dbReference type="EMBL" id="JAPFRD010000010">
    <property type="protein sequence ID" value="MCW8108428.1"/>
    <property type="molecule type" value="Genomic_DNA"/>
</dbReference>
<evidence type="ECO:0008006" key="3">
    <source>
        <dbReference type="Google" id="ProtNLM"/>
    </source>
</evidence>